<evidence type="ECO:0000313" key="5">
    <source>
        <dbReference type="EMBL" id="RGX89990.1"/>
    </source>
</evidence>
<dbReference type="CDD" id="cd19071">
    <property type="entry name" value="AKR_AKR1-5-like"/>
    <property type="match status" value="1"/>
</dbReference>
<dbReference type="EMBL" id="QSCI01000108">
    <property type="protein sequence ID" value="RGX89990.1"/>
    <property type="molecule type" value="Genomic_DNA"/>
</dbReference>
<proteinExistence type="predicted"/>
<dbReference type="PANTHER" id="PTHR43827:SF14">
    <property type="entry name" value="NADP-DEPENDENT OXIDOREDUCTASE DOMAIN-CONTAINING PROTEIN"/>
    <property type="match status" value="1"/>
</dbReference>
<dbReference type="Pfam" id="PF00248">
    <property type="entry name" value="Aldo_ket_red"/>
    <property type="match status" value="1"/>
</dbReference>
<accession>A0AA92ULN2</accession>
<evidence type="ECO:0000313" key="6">
    <source>
        <dbReference type="Proteomes" id="UP000285604"/>
    </source>
</evidence>
<evidence type="ECO:0000256" key="3">
    <source>
        <dbReference type="PIRSR" id="PIRSR000097-3"/>
    </source>
</evidence>
<feature type="site" description="Lowers pKa of active site Tyr" evidence="3">
    <location>
        <position position="77"/>
    </location>
</feature>
<feature type="active site" description="Proton donor" evidence="1">
    <location>
        <position position="48"/>
    </location>
</feature>
<comment type="caution">
    <text evidence="5">The sequence shown here is derived from an EMBL/GenBank/DDBJ whole genome shotgun (WGS) entry which is preliminary data.</text>
</comment>
<dbReference type="PROSITE" id="PS00798">
    <property type="entry name" value="ALDOKETO_REDUCTASE_1"/>
    <property type="match status" value="1"/>
</dbReference>
<evidence type="ECO:0000259" key="4">
    <source>
        <dbReference type="Pfam" id="PF00248"/>
    </source>
</evidence>
<dbReference type="PANTHER" id="PTHR43827">
    <property type="entry name" value="2,5-DIKETO-D-GLUCONIC ACID REDUCTASE"/>
    <property type="match status" value="1"/>
</dbReference>
<reference evidence="5 6" key="1">
    <citation type="submission" date="2018-08" db="EMBL/GenBank/DDBJ databases">
        <title>A genome reference for cultivated species of the human gut microbiota.</title>
        <authorList>
            <person name="Zou Y."/>
            <person name="Xue W."/>
            <person name="Luo G."/>
        </authorList>
    </citation>
    <scope>NUCLEOTIDE SEQUENCE [LARGE SCALE GENOMIC DNA]</scope>
    <source>
        <strain evidence="5 6">OF03-3</strain>
    </source>
</reference>
<evidence type="ECO:0000256" key="1">
    <source>
        <dbReference type="PIRSR" id="PIRSR000097-1"/>
    </source>
</evidence>
<protein>
    <submittedName>
        <fullName evidence="5">Aldo/keto reductase</fullName>
    </submittedName>
</protein>
<dbReference type="Proteomes" id="UP000285604">
    <property type="component" value="Unassembled WGS sequence"/>
</dbReference>
<sequence>MNSVILSNGVEMPSLGLGTFPLYGEVLTNTLYEAYKIGYRLIDTADNYHNEKDLGESLDYLYSHSSATRKDMFLVSKISDDLYPQGTIDAGNNMGKYFWKSSSYMQKEQAVKKVITHKIEESLTSLHTDYLDLWLMHWPYPDYFEEIWYEMEQVYKQGKVRAIGLCNSRERHFEKLKKCCSVFPHVNQVETSPLNTKEDLLEYCNVNNVRNMVYSPLKSLSFHITEKYDKYVDLLAKKYNKTKEQIVLKFHIQRETVPIPKSTHTSRLNANYNIFDFEISNQEMNTLLSFNMDFQYMAESMRCPGL</sequence>
<dbReference type="SUPFAM" id="SSF51430">
    <property type="entry name" value="NAD(P)-linked oxidoreductase"/>
    <property type="match status" value="1"/>
</dbReference>
<dbReference type="InterPro" id="IPR023210">
    <property type="entry name" value="NADP_OxRdtase_dom"/>
</dbReference>
<gene>
    <name evidence="5" type="ORF">DXA63_14695</name>
</gene>
<name>A0AA92ULN2_9BACT</name>
<dbReference type="Gene3D" id="3.20.20.100">
    <property type="entry name" value="NADP-dependent oxidoreductase domain"/>
    <property type="match status" value="1"/>
</dbReference>
<dbReference type="AlphaFoldDB" id="A0AA92ULN2"/>
<dbReference type="GO" id="GO:0016491">
    <property type="term" value="F:oxidoreductase activity"/>
    <property type="evidence" value="ECO:0007669"/>
    <property type="project" value="InterPro"/>
</dbReference>
<dbReference type="InterPro" id="IPR020471">
    <property type="entry name" value="AKR"/>
</dbReference>
<dbReference type="InterPro" id="IPR036812">
    <property type="entry name" value="NAD(P)_OxRdtase_dom_sf"/>
</dbReference>
<dbReference type="InterPro" id="IPR018170">
    <property type="entry name" value="Aldo/ket_reductase_CS"/>
</dbReference>
<dbReference type="PIRSF" id="PIRSF000097">
    <property type="entry name" value="AKR"/>
    <property type="match status" value="1"/>
</dbReference>
<feature type="binding site" evidence="2">
    <location>
        <position position="137"/>
    </location>
    <ligand>
        <name>substrate</name>
    </ligand>
</feature>
<dbReference type="PROSITE" id="PS00063">
    <property type="entry name" value="ALDOKETO_REDUCTASE_3"/>
    <property type="match status" value="1"/>
</dbReference>
<dbReference type="PRINTS" id="PR00069">
    <property type="entry name" value="ALDKETRDTASE"/>
</dbReference>
<feature type="domain" description="NADP-dependent oxidoreductase" evidence="4">
    <location>
        <begin position="27"/>
        <end position="287"/>
    </location>
</feature>
<organism evidence="5 6">
    <name type="scientific">Segatella copri</name>
    <dbReference type="NCBI Taxonomy" id="165179"/>
    <lineage>
        <taxon>Bacteria</taxon>
        <taxon>Pseudomonadati</taxon>
        <taxon>Bacteroidota</taxon>
        <taxon>Bacteroidia</taxon>
        <taxon>Bacteroidales</taxon>
        <taxon>Prevotellaceae</taxon>
        <taxon>Segatella</taxon>
    </lineage>
</organism>
<evidence type="ECO:0000256" key="2">
    <source>
        <dbReference type="PIRSR" id="PIRSR000097-2"/>
    </source>
</evidence>